<dbReference type="AlphaFoldDB" id="A0AA50H5P2"/>
<accession>A0AA50H5P2</accession>
<gene>
    <name evidence="3" type="ORF">Q9313_10260</name>
</gene>
<name>A0AA50H5P2_9HYPH</name>
<dbReference type="InterPro" id="IPR015002">
    <property type="entry name" value="T6SS_Tdi1_C"/>
</dbReference>
<sequence length="247" mass="27828">MALYVVHEELVEKKWMVQYRERLDAIVTKFMSADVKSSGKGPKNATSYRGRLPESVLQLWERIGLGVFLSGYFQLCDPDDYRPILEQALGHDHELDARRTFVIGFSAFGEIIAWNEDFRDVRIDLVDGEVSCRWLVSPKQGIDPNMTVLTRLLLVDDVSFDPLDAEGRPLFDAVRARLGRLEADQIYGFRPILAFGGTRDAGNIATYNSLSHMSLLAQAQDLKLIDMNPFPPKEIRKIGSPAVGVLE</sequence>
<feature type="domain" description="GAD-related" evidence="1">
    <location>
        <begin position="33"/>
        <end position="124"/>
    </location>
</feature>
<feature type="domain" description="T6SS immunity protein Tdi1 C-terminal" evidence="2">
    <location>
        <begin position="168"/>
        <end position="218"/>
    </location>
</feature>
<dbReference type="EMBL" id="CP132302">
    <property type="protein sequence ID" value="WLR96122.1"/>
    <property type="molecule type" value="Genomic_DNA"/>
</dbReference>
<dbReference type="Pfam" id="PF08887">
    <property type="entry name" value="GAD-like"/>
    <property type="match status" value="1"/>
</dbReference>
<organism evidence="3 4">
    <name type="scientific">Shinella sumterensis</name>
    <dbReference type="NCBI Taxonomy" id="1967501"/>
    <lineage>
        <taxon>Bacteria</taxon>
        <taxon>Pseudomonadati</taxon>
        <taxon>Pseudomonadota</taxon>
        <taxon>Alphaproteobacteria</taxon>
        <taxon>Hyphomicrobiales</taxon>
        <taxon>Rhizobiaceae</taxon>
        <taxon>Shinella</taxon>
    </lineage>
</organism>
<evidence type="ECO:0000313" key="3">
    <source>
        <dbReference type="EMBL" id="WLR96122.1"/>
    </source>
</evidence>
<keyword evidence="4" id="KW-1185">Reference proteome</keyword>
<evidence type="ECO:0000259" key="1">
    <source>
        <dbReference type="Pfam" id="PF08887"/>
    </source>
</evidence>
<reference evidence="3 4" key="1">
    <citation type="submission" date="2023-08" db="EMBL/GenBank/DDBJ databases">
        <title>Pathogen: clinical or host-associated sample.</title>
        <authorList>
            <person name="Hergert J."/>
            <person name="Casey R."/>
            <person name="Wagner J."/>
            <person name="Young E.L."/>
            <person name="Oakeson K.F."/>
        </authorList>
    </citation>
    <scope>NUCLEOTIDE SEQUENCE [LARGE SCALE GENOMIC DNA]</scope>
    <source>
        <strain evidence="3 4">1760953</strain>
    </source>
</reference>
<dbReference type="Pfam" id="PF08906">
    <property type="entry name" value="T6SS_Tdi1_C"/>
    <property type="match status" value="1"/>
</dbReference>
<dbReference type="Proteomes" id="UP001234585">
    <property type="component" value="Chromosome"/>
</dbReference>
<evidence type="ECO:0000259" key="2">
    <source>
        <dbReference type="Pfam" id="PF08906"/>
    </source>
</evidence>
<dbReference type="RefSeq" id="WP_306036579.1">
    <property type="nucleotide sequence ID" value="NZ_CP132302.1"/>
</dbReference>
<dbReference type="InterPro" id="IPR014983">
    <property type="entry name" value="GAD-rel"/>
</dbReference>
<evidence type="ECO:0000313" key="4">
    <source>
        <dbReference type="Proteomes" id="UP001234585"/>
    </source>
</evidence>
<proteinExistence type="predicted"/>
<protein>
    <submittedName>
        <fullName evidence="3">GAD-like domain-containing protein</fullName>
    </submittedName>
</protein>